<feature type="domain" description="RNase H type-1" evidence="1">
    <location>
        <begin position="3"/>
        <end position="57"/>
    </location>
</feature>
<proteinExistence type="predicted"/>
<comment type="caution">
    <text evidence="2">The sequence shown here is derived from an EMBL/GenBank/DDBJ whole genome shotgun (WGS) entry which is preliminary data.</text>
</comment>
<evidence type="ECO:0000259" key="1">
    <source>
        <dbReference type="Pfam" id="PF13456"/>
    </source>
</evidence>
<reference evidence="2 3" key="1">
    <citation type="journal article" date="2024" name="G3 (Bethesda)">
        <title>Genome assembly of Hibiscus sabdariffa L. provides insights into metabolisms of medicinal natural products.</title>
        <authorList>
            <person name="Kim T."/>
        </authorList>
    </citation>
    <scope>NUCLEOTIDE SEQUENCE [LARGE SCALE GENOMIC DNA]</scope>
    <source>
        <strain evidence="2">TK-2024</strain>
        <tissue evidence="2">Old leaves</tissue>
    </source>
</reference>
<keyword evidence="3" id="KW-1185">Reference proteome</keyword>
<accession>A0ABR2SVD7</accession>
<evidence type="ECO:0000313" key="3">
    <source>
        <dbReference type="Proteomes" id="UP001396334"/>
    </source>
</evidence>
<organism evidence="2 3">
    <name type="scientific">Hibiscus sabdariffa</name>
    <name type="common">roselle</name>
    <dbReference type="NCBI Taxonomy" id="183260"/>
    <lineage>
        <taxon>Eukaryota</taxon>
        <taxon>Viridiplantae</taxon>
        <taxon>Streptophyta</taxon>
        <taxon>Embryophyta</taxon>
        <taxon>Tracheophyta</taxon>
        <taxon>Spermatophyta</taxon>
        <taxon>Magnoliopsida</taxon>
        <taxon>eudicotyledons</taxon>
        <taxon>Gunneridae</taxon>
        <taxon>Pentapetalae</taxon>
        <taxon>rosids</taxon>
        <taxon>malvids</taxon>
        <taxon>Malvales</taxon>
        <taxon>Malvaceae</taxon>
        <taxon>Malvoideae</taxon>
        <taxon>Hibiscus</taxon>
    </lineage>
</organism>
<dbReference type="InterPro" id="IPR036397">
    <property type="entry name" value="RNaseH_sf"/>
</dbReference>
<gene>
    <name evidence="2" type="ORF">V6N11_026130</name>
</gene>
<dbReference type="EMBL" id="JBBPBN010000011">
    <property type="protein sequence ID" value="KAK9029000.1"/>
    <property type="molecule type" value="Genomic_DNA"/>
</dbReference>
<name>A0ABR2SVD7_9ROSI</name>
<dbReference type="Proteomes" id="UP001396334">
    <property type="component" value="Unassembled WGS sequence"/>
</dbReference>
<protein>
    <recommendedName>
        <fullName evidence="1">RNase H type-1 domain-containing protein</fullName>
    </recommendedName>
</protein>
<dbReference type="Gene3D" id="3.30.420.10">
    <property type="entry name" value="Ribonuclease H-like superfamily/Ribonuclease H"/>
    <property type="match status" value="1"/>
</dbReference>
<dbReference type="InterPro" id="IPR044730">
    <property type="entry name" value="RNase_H-like_dom_plant"/>
</dbReference>
<sequence>MVGDCRSVITKLQSSNHDLSLLSALIWEIRERAKSFIACHFHRIPRSGNQVAHALARNFSSGEADLFWVEELPPSATSPVESENRELDSF</sequence>
<dbReference type="CDD" id="cd06222">
    <property type="entry name" value="RNase_H_like"/>
    <property type="match status" value="1"/>
</dbReference>
<dbReference type="Pfam" id="PF13456">
    <property type="entry name" value="RVT_3"/>
    <property type="match status" value="1"/>
</dbReference>
<dbReference type="InterPro" id="IPR002156">
    <property type="entry name" value="RNaseH_domain"/>
</dbReference>
<evidence type="ECO:0000313" key="2">
    <source>
        <dbReference type="EMBL" id="KAK9029000.1"/>
    </source>
</evidence>